<protein>
    <submittedName>
        <fullName evidence="2">Formyl transferase domain protein</fullName>
    </submittedName>
</protein>
<dbReference type="eggNOG" id="COG0223">
    <property type="taxonomic scope" value="Bacteria"/>
</dbReference>
<evidence type="ECO:0000313" key="2">
    <source>
        <dbReference type="EMBL" id="ACV36166.1"/>
    </source>
</evidence>
<keyword evidence="2" id="KW-0808">Transferase</keyword>
<reference evidence="2" key="2">
    <citation type="submission" date="2009-09" db="EMBL/GenBank/DDBJ databases">
        <title>Complete sequence of chromosome of Candidatus Accumulibacter phosphatis clade IIA str. UW-1.</title>
        <authorList>
            <consortium name="US DOE Joint Genome Institute"/>
            <person name="Martin H.G."/>
            <person name="Ivanova N."/>
            <person name="Kunin V."/>
            <person name="Warnecke F."/>
            <person name="Barry K."/>
            <person name="He S."/>
            <person name="Salamov A."/>
            <person name="Szeto E."/>
            <person name="Dalin E."/>
            <person name="Pangilinan J.L."/>
            <person name="Lapidus A."/>
            <person name="Lowry S."/>
            <person name="Kyrpides N.C."/>
            <person name="McMahon K.D."/>
            <person name="Hugenholtz P."/>
        </authorList>
    </citation>
    <scope>NUCLEOTIDE SEQUENCE [LARGE SCALE GENOMIC DNA]</scope>
    <source>
        <strain evidence="2">UW-1</strain>
    </source>
</reference>
<organism evidence="2">
    <name type="scientific">Accumulibacter regalis</name>
    <dbReference type="NCBI Taxonomy" id="522306"/>
    <lineage>
        <taxon>Bacteria</taxon>
        <taxon>Pseudomonadati</taxon>
        <taxon>Pseudomonadota</taxon>
        <taxon>Betaproteobacteria</taxon>
        <taxon>Candidatus Accumulibacter</taxon>
    </lineage>
</organism>
<dbReference type="PANTHER" id="PTHR11138:SF5">
    <property type="entry name" value="METHIONYL-TRNA FORMYLTRANSFERASE, MITOCHONDRIAL"/>
    <property type="match status" value="1"/>
</dbReference>
<evidence type="ECO:0000259" key="1">
    <source>
        <dbReference type="Pfam" id="PF00551"/>
    </source>
</evidence>
<dbReference type="Gene3D" id="3.40.50.12230">
    <property type="match status" value="1"/>
</dbReference>
<feature type="domain" description="Formyl transferase N-terminal" evidence="1">
    <location>
        <begin position="99"/>
        <end position="182"/>
    </location>
</feature>
<proteinExistence type="predicted"/>
<dbReference type="GO" id="GO:0004479">
    <property type="term" value="F:methionyl-tRNA formyltransferase activity"/>
    <property type="evidence" value="ECO:0007669"/>
    <property type="project" value="TreeGrafter"/>
</dbReference>
<name>C7RU02_ACCRE</name>
<dbReference type="InterPro" id="IPR036477">
    <property type="entry name" value="Formyl_transf_N_sf"/>
</dbReference>
<dbReference type="EMBL" id="CP001715">
    <property type="protein sequence ID" value="ACV36166.1"/>
    <property type="molecule type" value="Genomic_DNA"/>
</dbReference>
<reference evidence="2" key="1">
    <citation type="submission" date="2009-08" db="EMBL/GenBank/DDBJ databases">
        <authorList>
            <consortium name="US DOE Joint Genome Institute"/>
            <person name="Lucas S."/>
            <person name="Copeland A."/>
            <person name="Lapidus A."/>
            <person name="Glavina del Rio T."/>
            <person name="Dalin E."/>
            <person name="Tice H."/>
            <person name="Bruce D."/>
            <person name="Barry K."/>
            <person name="Pitluck S."/>
            <person name="Lowry S."/>
            <person name="Larimer F."/>
            <person name="Land M."/>
            <person name="Hauser L."/>
            <person name="Kyrpides N."/>
            <person name="Ivanova N."/>
            <person name="McMahon K.D."/>
            <person name="Hugenholtz P."/>
        </authorList>
    </citation>
    <scope>NUCLEOTIDE SEQUENCE</scope>
    <source>
        <strain evidence="2">UW-1</strain>
    </source>
</reference>
<accession>C7RU02</accession>
<sequence>MRLIVCVKRDLHGCVFLNRLLPRLANHQVHVLLADKTRPAECSIPELSELAYLERGLPLQRLFPLLDQMPAAAAEWATFAGLEKRHGLRCERLDDINAPATLSALQAFAPDLIISARFSYIFKPAAIGTARFGVLNVHPGELPAYAGLFAPMRTIAEGGRDLVCCLHFIDAGIDSGPIIDMQRLPYRKDLGLLTQTAEIYPLAITPLLDLIDRLERGTGIRAAVQDRRQRRYWPAPSAAEVGAFLAAGHRLWTAQGYDDLLARFLPNGQGIAAPEAAGRFGPGRFDGNLEAPLLHR</sequence>
<dbReference type="SUPFAM" id="SSF53328">
    <property type="entry name" value="Formyltransferase"/>
    <property type="match status" value="1"/>
</dbReference>
<dbReference type="KEGG" id="app:CAP2UW1_2886"/>
<dbReference type="STRING" id="522306.CAP2UW1_2886"/>
<dbReference type="AlphaFoldDB" id="C7RU02"/>
<dbReference type="GO" id="GO:0005829">
    <property type="term" value="C:cytosol"/>
    <property type="evidence" value="ECO:0007669"/>
    <property type="project" value="TreeGrafter"/>
</dbReference>
<dbReference type="HOGENOM" id="CLU_088237_0_0_4"/>
<dbReference type="PANTHER" id="PTHR11138">
    <property type="entry name" value="METHIONYL-TRNA FORMYLTRANSFERASE"/>
    <property type="match status" value="1"/>
</dbReference>
<dbReference type="InterPro" id="IPR002376">
    <property type="entry name" value="Formyl_transf_N"/>
</dbReference>
<gene>
    <name evidence="2" type="ordered locus">CAP2UW1_2886</name>
</gene>
<dbReference type="Pfam" id="PF00551">
    <property type="entry name" value="Formyl_trans_N"/>
    <property type="match status" value="1"/>
</dbReference>